<dbReference type="Gene3D" id="3.30.457.50">
    <property type="entry name" value="Chromosome segregation protein Spc25"/>
    <property type="match status" value="1"/>
</dbReference>
<keyword evidence="9" id="KW-0539">Nucleus</keyword>
<dbReference type="GO" id="GO:0005634">
    <property type="term" value="C:nucleus"/>
    <property type="evidence" value="ECO:0007669"/>
    <property type="project" value="UniProtKB-SubCell"/>
</dbReference>
<sequence length="215" mass="24750">MDIAKVEQLEDNLDKARKQFDSWASEQVGAQELLKQQHIRIVGDLSRSVDELKARETEAKKEQSDFNRRLENQKQELEDLKAGISRLGQRKQTLPEKKEQLVEAIRSVKDETHVQRKDLDAATGEMNSALASFNCTIELYEKYLGLKFEVRDESVRFVFTDIDPSDRERTFAFSLRFDGEVCRGNTSKMTTSMGNRRELSGLVLAMRKLFVDVAQ</sequence>
<evidence type="ECO:0000256" key="10">
    <source>
        <dbReference type="SAM" id="Coils"/>
    </source>
</evidence>
<evidence type="ECO:0000256" key="2">
    <source>
        <dbReference type="ARBA" id="ARBA00006379"/>
    </source>
</evidence>
<evidence type="ECO:0000256" key="4">
    <source>
        <dbReference type="ARBA" id="ARBA00022618"/>
    </source>
</evidence>
<evidence type="ECO:0000256" key="5">
    <source>
        <dbReference type="ARBA" id="ARBA00022776"/>
    </source>
</evidence>
<comment type="function">
    <text evidence="9">Acts as a component of the essential kinetochore-associated NDC80 complex, which is required for chromosome segregation and spindle checkpoint activity.</text>
</comment>
<dbReference type="EMBL" id="JAMWBK010000008">
    <property type="protein sequence ID" value="KAJ8902650.1"/>
    <property type="molecule type" value="Genomic_DNA"/>
</dbReference>
<comment type="caution">
    <text evidence="12">The sequence shown here is derived from an EMBL/GenBank/DDBJ whole genome shotgun (WGS) entry which is preliminary data.</text>
</comment>
<evidence type="ECO:0000256" key="9">
    <source>
        <dbReference type="RuleBase" id="RU367150"/>
    </source>
</evidence>
<feature type="coiled-coil region" evidence="10">
    <location>
        <begin position="6"/>
        <end position="90"/>
    </location>
</feature>
<name>A0AAV8UJF7_9RHOD</name>
<evidence type="ECO:0000256" key="6">
    <source>
        <dbReference type="ARBA" id="ARBA00023054"/>
    </source>
</evidence>
<keyword evidence="3 9" id="KW-0158">Chromosome</keyword>
<keyword evidence="8 9" id="KW-0137">Centromere</keyword>
<dbReference type="GO" id="GO:0051301">
    <property type="term" value="P:cell division"/>
    <property type="evidence" value="ECO:0007669"/>
    <property type="project" value="UniProtKB-UniRule"/>
</dbReference>
<evidence type="ECO:0000259" key="11">
    <source>
        <dbReference type="Pfam" id="PF08234"/>
    </source>
</evidence>
<comment type="subcellular location">
    <subcellularLocation>
        <location evidence="1">Chromosome</location>
        <location evidence="1">Centromere</location>
    </subcellularLocation>
    <subcellularLocation>
        <location evidence="9">Nucleus</location>
    </subcellularLocation>
    <subcellularLocation>
        <location evidence="9">Chromosome</location>
        <location evidence="9">Centromere</location>
        <location evidence="9">Kinetochore</location>
    </subcellularLocation>
</comment>
<keyword evidence="6 10" id="KW-0175">Coiled coil</keyword>
<keyword evidence="4 9" id="KW-0132">Cell division</keyword>
<feature type="domain" description="Chromosome segregation protein Spc25 C-terminal" evidence="11">
    <location>
        <begin position="150"/>
        <end position="211"/>
    </location>
</feature>
<dbReference type="GO" id="GO:0007059">
    <property type="term" value="P:chromosome segregation"/>
    <property type="evidence" value="ECO:0007669"/>
    <property type="project" value="InterPro"/>
</dbReference>
<evidence type="ECO:0000256" key="1">
    <source>
        <dbReference type="ARBA" id="ARBA00004584"/>
    </source>
</evidence>
<evidence type="ECO:0000313" key="13">
    <source>
        <dbReference type="Proteomes" id="UP001157974"/>
    </source>
</evidence>
<dbReference type="CDD" id="cd23784">
    <property type="entry name" value="RWD_Spc25"/>
    <property type="match status" value="1"/>
</dbReference>
<evidence type="ECO:0000256" key="3">
    <source>
        <dbReference type="ARBA" id="ARBA00022454"/>
    </source>
</evidence>
<dbReference type="InterPro" id="IPR013255">
    <property type="entry name" value="Spc25_C"/>
</dbReference>
<keyword evidence="5 9" id="KW-0498">Mitosis</keyword>
<evidence type="ECO:0000256" key="7">
    <source>
        <dbReference type="ARBA" id="ARBA00023306"/>
    </source>
</evidence>
<proteinExistence type="inferred from homology"/>
<dbReference type="Proteomes" id="UP001157974">
    <property type="component" value="Unassembled WGS sequence"/>
</dbReference>
<comment type="similarity">
    <text evidence="2 9">Belongs to the SPC25 family.</text>
</comment>
<reference evidence="12 13" key="1">
    <citation type="journal article" date="2023" name="Nat. Commun.">
        <title>Origin of minicircular mitochondrial genomes in red algae.</title>
        <authorList>
            <person name="Lee Y."/>
            <person name="Cho C.H."/>
            <person name="Lee Y.M."/>
            <person name="Park S.I."/>
            <person name="Yang J.H."/>
            <person name="West J.A."/>
            <person name="Bhattacharya D."/>
            <person name="Yoon H.S."/>
        </authorList>
    </citation>
    <scope>NUCLEOTIDE SEQUENCE [LARGE SCALE GENOMIC DNA]</scope>
    <source>
        <strain evidence="12 13">CCMP1338</strain>
        <tissue evidence="12">Whole cell</tissue>
    </source>
</reference>
<accession>A0AAV8UJF7</accession>
<comment type="subunit">
    <text evidence="9">Component of the NDC80 complex.</text>
</comment>
<gene>
    <name evidence="12" type="ORF">NDN08_005970</name>
</gene>
<dbReference type="GO" id="GO:0031262">
    <property type="term" value="C:Ndc80 complex"/>
    <property type="evidence" value="ECO:0007669"/>
    <property type="project" value="InterPro"/>
</dbReference>
<dbReference type="AlphaFoldDB" id="A0AAV8UJF7"/>
<organism evidence="12 13">
    <name type="scientific">Rhodosorus marinus</name>
    <dbReference type="NCBI Taxonomy" id="101924"/>
    <lineage>
        <taxon>Eukaryota</taxon>
        <taxon>Rhodophyta</taxon>
        <taxon>Stylonematophyceae</taxon>
        <taxon>Stylonematales</taxon>
        <taxon>Stylonemataceae</taxon>
        <taxon>Rhodosorus</taxon>
    </lineage>
</organism>
<keyword evidence="13" id="KW-1185">Reference proteome</keyword>
<dbReference type="InterPro" id="IPR045143">
    <property type="entry name" value="Spc25"/>
</dbReference>
<evidence type="ECO:0000256" key="8">
    <source>
        <dbReference type="ARBA" id="ARBA00023328"/>
    </source>
</evidence>
<dbReference type="PANTHER" id="PTHR14281:SF0">
    <property type="entry name" value="KINETOCHORE PROTEIN SPC25"/>
    <property type="match status" value="1"/>
</dbReference>
<dbReference type="Pfam" id="PF08234">
    <property type="entry name" value="Spindle_Spc25"/>
    <property type="match status" value="1"/>
</dbReference>
<protein>
    <recommendedName>
        <fullName evidence="9">Kinetochore protein SPC25</fullName>
    </recommendedName>
</protein>
<dbReference type="PANTHER" id="PTHR14281">
    <property type="entry name" value="KINETOCHORE PROTEIN SPC25-RELATED"/>
    <property type="match status" value="1"/>
</dbReference>
<keyword evidence="9" id="KW-0995">Kinetochore</keyword>
<keyword evidence="7 9" id="KW-0131">Cell cycle</keyword>
<evidence type="ECO:0000313" key="12">
    <source>
        <dbReference type="EMBL" id="KAJ8902650.1"/>
    </source>
</evidence>